<protein>
    <submittedName>
        <fullName evidence="1">Uncharacterized protein</fullName>
    </submittedName>
</protein>
<evidence type="ECO:0000313" key="2">
    <source>
        <dbReference type="EMBL" id="CAF4914636.1"/>
    </source>
</evidence>
<dbReference type="AlphaFoldDB" id="A0A8S3BB24"/>
<evidence type="ECO:0000313" key="3">
    <source>
        <dbReference type="Proteomes" id="UP000681967"/>
    </source>
</evidence>
<comment type="caution">
    <text evidence="1">The sequence shown here is derived from an EMBL/GenBank/DDBJ whole genome shotgun (WGS) entry which is preliminary data.</text>
</comment>
<dbReference type="Proteomes" id="UP000681720">
    <property type="component" value="Unassembled WGS sequence"/>
</dbReference>
<dbReference type="EMBL" id="CAJOBH010141317">
    <property type="protein sequence ID" value="CAF4806719.1"/>
    <property type="molecule type" value="Genomic_DNA"/>
</dbReference>
<proteinExistence type="predicted"/>
<accession>A0A8S3BB24</accession>
<feature type="non-terminal residue" evidence="1">
    <location>
        <position position="1"/>
    </location>
</feature>
<dbReference type="EMBL" id="CAJOBJ010180033">
    <property type="protein sequence ID" value="CAF4914636.1"/>
    <property type="molecule type" value="Genomic_DNA"/>
</dbReference>
<gene>
    <name evidence="1" type="ORF">BYL167_LOCUS48383</name>
    <name evidence="2" type="ORF">GIL414_LOCUS52493</name>
</gene>
<dbReference type="Proteomes" id="UP000681967">
    <property type="component" value="Unassembled WGS sequence"/>
</dbReference>
<sequence length="59" mass="7296">MENDEKRLKIAYRIFNLDMNFSKELPNLKKDIEILKSIWLIAKEYEEMLNKWKTTKFDQ</sequence>
<organism evidence="1 3">
    <name type="scientific">Rotaria magnacalcarata</name>
    <dbReference type="NCBI Taxonomy" id="392030"/>
    <lineage>
        <taxon>Eukaryota</taxon>
        <taxon>Metazoa</taxon>
        <taxon>Spiralia</taxon>
        <taxon>Gnathifera</taxon>
        <taxon>Rotifera</taxon>
        <taxon>Eurotatoria</taxon>
        <taxon>Bdelloidea</taxon>
        <taxon>Philodinida</taxon>
        <taxon>Philodinidae</taxon>
        <taxon>Rotaria</taxon>
    </lineage>
</organism>
<evidence type="ECO:0000313" key="1">
    <source>
        <dbReference type="EMBL" id="CAF4806719.1"/>
    </source>
</evidence>
<reference evidence="1" key="1">
    <citation type="submission" date="2021-02" db="EMBL/GenBank/DDBJ databases">
        <authorList>
            <person name="Nowell W R."/>
        </authorList>
    </citation>
    <scope>NUCLEOTIDE SEQUENCE</scope>
</reference>
<name>A0A8S3BB24_9BILA</name>